<feature type="region of interest" description="Disordered" evidence="1">
    <location>
        <begin position="1"/>
        <end position="111"/>
    </location>
</feature>
<feature type="compositionally biased region" description="Basic and acidic residues" evidence="1">
    <location>
        <begin position="1"/>
        <end position="12"/>
    </location>
</feature>
<protein>
    <submittedName>
        <fullName evidence="2">Uncharacterized protein</fullName>
    </submittedName>
</protein>
<dbReference type="Proteomes" id="UP001061302">
    <property type="component" value="Chromosome"/>
</dbReference>
<organism evidence="2 3">
    <name type="scientific">Chitiniphilus purpureus</name>
    <dbReference type="NCBI Taxonomy" id="2981137"/>
    <lineage>
        <taxon>Bacteria</taxon>
        <taxon>Pseudomonadati</taxon>
        <taxon>Pseudomonadota</taxon>
        <taxon>Betaproteobacteria</taxon>
        <taxon>Neisseriales</taxon>
        <taxon>Chitinibacteraceae</taxon>
        <taxon>Chitiniphilus</taxon>
    </lineage>
</organism>
<evidence type="ECO:0000313" key="3">
    <source>
        <dbReference type="Proteomes" id="UP001061302"/>
    </source>
</evidence>
<dbReference type="EMBL" id="CP106753">
    <property type="protein sequence ID" value="UXY17253.1"/>
    <property type="molecule type" value="Genomic_DNA"/>
</dbReference>
<accession>A0ABY6DSQ0</accession>
<keyword evidence="3" id="KW-1185">Reference proteome</keyword>
<feature type="compositionally biased region" description="Polar residues" evidence="1">
    <location>
        <begin position="32"/>
        <end position="48"/>
    </location>
</feature>
<reference evidence="2" key="1">
    <citation type="submission" date="2022-10" db="EMBL/GenBank/DDBJ databases">
        <title>Chitiniphilus purpureus sp. nov., a novel chitin-degrading bacterium isolated from crawfish pond sediment.</title>
        <authorList>
            <person name="Li K."/>
        </authorList>
    </citation>
    <scope>NUCLEOTIDE SEQUENCE</scope>
    <source>
        <strain evidence="2">CD1</strain>
    </source>
</reference>
<evidence type="ECO:0000313" key="2">
    <source>
        <dbReference type="EMBL" id="UXY17253.1"/>
    </source>
</evidence>
<sequence length="111" mass="12001">MASSDKAPEKKSTLSAATPAFVPRPKPYQREFLTSAQLSTGRGRSYSTGIYDPVSDTRTNRHHFHFDDLRRDSGRPIPKPNALGAPGAPSGDSGTVTYFQPITTPDRGGKP</sequence>
<gene>
    <name evidence="2" type="ORF">N8I74_09665</name>
</gene>
<name>A0ABY6DSQ0_9NEIS</name>
<evidence type="ECO:0000256" key="1">
    <source>
        <dbReference type="SAM" id="MobiDB-lite"/>
    </source>
</evidence>
<dbReference type="RefSeq" id="WP_263126684.1">
    <property type="nucleotide sequence ID" value="NZ_CP106753.1"/>
</dbReference>
<proteinExistence type="predicted"/>
<feature type="compositionally biased region" description="Basic and acidic residues" evidence="1">
    <location>
        <begin position="65"/>
        <end position="74"/>
    </location>
</feature>
<feature type="compositionally biased region" description="Polar residues" evidence="1">
    <location>
        <begin position="92"/>
        <end position="103"/>
    </location>
</feature>